<evidence type="ECO:0000256" key="3">
    <source>
        <dbReference type="ARBA" id="ARBA00012023"/>
    </source>
</evidence>
<dbReference type="Proteomes" id="UP000053110">
    <property type="component" value="Unassembled WGS sequence"/>
</dbReference>
<keyword evidence="6 9" id="KW-0547">Nucleotide-binding</keyword>
<dbReference type="EMBL" id="UIGY01000130">
    <property type="protein sequence ID" value="SUZ11543.1"/>
    <property type="molecule type" value="Genomic_DNA"/>
</dbReference>
<dbReference type="GO" id="GO:0005524">
    <property type="term" value="F:ATP binding"/>
    <property type="evidence" value="ECO:0007669"/>
    <property type="project" value="UniProtKB-KW"/>
</dbReference>
<reference evidence="10" key="2">
    <citation type="submission" date="2013-01" db="EMBL/GenBank/DDBJ databases">
        <title>The wheat powdery mildew genome reveals unique evolution of an obligate biotroph.</title>
        <authorList>
            <person name="Oberhaensli S."/>
            <person name="Wicker T."/>
            <person name="Keller B."/>
        </authorList>
    </citation>
    <scope>NUCLEOTIDE SEQUENCE</scope>
    <source>
        <strain evidence="10">96224</strain>
    </source>
</reference>
<evidence type="ECO:0000256" key="1">
    <source>
        <dbReference type="ARBA" id="ARBA00003979"/>
    </source>
</evidence>
<dbReference type="HOGENOM" id="CLU_031304_0_0_1"/>
<comment type="function">
    <text evidence="1">Has kinase activity and phosphorylates inositol-1,3,4,5,6-pentakisphosphate (Ins(1,3,4,5,6)P5) to produce 1,2,3,4,5,6-hexakisphosphate (InsP6), also known as phytate.</text>
</comment>
<evidence type="ECO:0000256" key="2">
    <source>
        <dbReference type="ARBA" id="ARBA00008305"/>
    </source>
</evidence>
<comment type="catalytic activity">
    <reaction evidence="9">
        <text>1D-myo-inositol 1,3,4,5,6-pentakisphosphate + ATP = 1D-myo-inositol hexakisphosphate + ADP + H(+)</text>
        <dbReference type="Rhea" id="RHEA:20313"/>
        <dbReference type="ChEBI" id="CHEBI:15378"/>
        <dbReference type="ChEBI" id="CHEBI:30616"/>
        <dbReference type="ChEBI" id="CHEBI:57733"/>
        <dbReference type="ChEBI" id="CHEBI:58130"/>
        <dbReference type="ChEBI" id="CHEBI:456216"/>
        <dbReference type="EC" id="2.7.1.158"/>
    </reaction>
</comment>
<dbReference type="OrthoDB" id="272370at2759"/>
<accession>A0A061HE90</accession>
<reference evidence="11" key="3">
    <citation type="submission" date="2018-07" db="EMBL/GenBank/DDBJ databases">
        <authorList>
            <person name="Quirk P.G."/>
            <person name="Krulwich T.A."/>
        </authorList>
    </citation>
    <scope>NUCLEOTIDE SEQUENCE</scope>
    <source>
        <strain evidence="11">96224</strain>
    </source>
</reference>
<comment type="similarity">
    <text evidence="2">Belongs to the IPK1 type 1 family.</text>
</comment>
<comment type="domain">
    <text evidence="9">The EXKPK motif is conserved in inositol-pentakisphosphate 2-kinases of both family 1 and 2.</text>
</comment>
<proteinExistence type="inferred from homology"/>
<keyword evidence="7 9" id="KW-0418">Kinase</keyword>
<dbReference type="AlphaFoldDB" id="A0A061HE90"/>
<sequence length="352" mass="40460">MSESQNFPANFQLEYLNEGAANIVYRIIIPKSLLQGTKDEWHRGPFTPGVIEISDASREKLAFCNKLLRLRKDLTTTNPVRLSQSNWLQFIAPLFHPSELVQQSLVSIKSSGIVQRLNKELLESERLTPNLYNHRAKIRHGVYLADEDYGLLVTNMTSNIKFNTVIEFKPKWLVQSLSAPSDSLRCRQCARNAYINAELVASNEPPDSHIFCPLDFFSEDPNTLNHLAKQILSHKADNVCLLRFVEWIKNVSLLRRLREIQIQFDRAGVLNADPSDKKFLTAMTLRDCTVFVRLAHNEEKIEARLGDLDLKSPAKLSYWKKIECQLIDGGWYNDAEHPAHKQPNNCFLNRKF</sequence>
<name>A0A061HE90_BLUGR</name>
<evidence type="ECO:0000313" key="10">
    <source>
        <dbReference type="EMBL" id="EPQ63692.1"/>
    </source>
</evidence>
<keyword evidence="5 9" id="KW-0808">Transferase</keyword>
<evidence type="ECO:0000313" key="11">
    <source>
        <dbReference type="EMBL" id="SUZ11543.1"/>
    </source>
</evidence>
<reference evidence="12" key="1">
    <citation type="journal article" date="2013" name="Nat. Genet.">
        <title>The wheat powdery mildew genome shows the unique evolution of an obligate biotroph.</title>
        <authorList>
            <person name="Wicker T."/>
            <person name="Oberhaensli S."/>
            <person name="Parlange F."/>
            <person name="Buchmann J.P."/>
            <person name="Shatalina M."/>
            <person name="Roffler S."/>
            <person name="Ben-David R."/>
            <person name="Dolezel J."/>
            <person name="Simkova H."/>
            <person name="Schulze-Lefert P."/>
            <person name="Spanu P.D."/>
            <person name="Bruggmann R."/>
            <person name="Amselem J."/>
            <person name="Quesneville H."/>
            <person name="Ver Loren van Themaat E."/>
            <person name="Paape T."/>
            <person name="Shimizu K.K."/>
            <person name="Keller B."/>
        </authorList>
    </citation>
    <scope>NUCLEOTIDE SEQUENCE [LARGE SCALE GENOMIC DNA]</scope>
    <source>
        <strain evidence="12">96224</strain>
    </source>
</reference>
<keyword evidence="8 9" id="KW-0067">ATP-binding</keyword>
<dbReference type="InterPro" id="IPR009286">
    <property type="entry name" value="Ins_P5_2-kin"/>
</dbReference>
<organism evidence="11">
    <name type="scientific">Blumeria graminis f. sp. tritici 96224</name>
    <dbReference type="NCBI Taxonomy" id="1268274"/>
    <lineage>
        <taxon>Eukaryota</taxon>
        <taxon>Fungi</taxon>
        <taxon>Dikarya</taxon>
        <taxon>Ascomycota</taxon>
        <taxon>Pezizomycotina</taxon>
        <taxon>Leotiomycetes</taxon>
        <taxon>Erysiphales</taxon>
        <taxon>Erysiphaceae</taxon>
        <taxon>Blumeria</taxon>
    </lineage>
</organism>
<dbReference type="PANTHER" id="PTHR14456:SF2">
    <property type="entry name" value="INOSITOL-PENTAKISPHOSPHATE 2-KINASE"/>
    <property type="match status" value="1"/>
</dbReference>
<gene>
    <name evidence="10" type="ORF">BGT96224_1612</name>
    <name evidence="11" type="ORF">BGT96224V2_LOCUS4699</name>
</gene>
<evidence type="ECO:0000256" key="9">
    <source>
        <dbReference type="RuleBase" id="RU364126"/>
    </source>
</evidence>
<dbReference type="GO" id="GO:0032958">
    <property type="term" value="P:inositol phosphate biosynthetic process"/>
    <property type="evidence" value="ECO:0007669"/>
    <property type="project" value="TreeGrafter"/>
</dbReference>
<evidence type="ECO:0000256" key="8">
    <source>
        <dbReference type="ARBA" id="ARBA00022840"/>
    </source>
</evidence>
<dbReference type="EC" id="2.7.1.158" evidence="3 9"/>
<evidence type="ECO:0000256" key="7">
    <source>
        <dbReference type="ARBA" id="ARBA00022777"/>
    </source>
</evidence>
<dbReference type="GO" id="GO:0035299">
    <property type="term" value="F:inositol-1,3,4,5,6-pentakisphosphate 2-kinase activity"/>
    <property type="evidence" value="ECO:0007669"/>
    <property type="project" value="UniProtKB-EC"/>
</dbReference>
<comment type="function">
    <text evidence="9">Phosphorylates Ins(1,3,4,5,6)P5 at position 2 to form Ins(1,2,3,4,5,6)P6 (InsP6 or phytate).</text>
</comment>
<evidence type="ECO:0000256" key="4">
    <source>
        <dbReference type="ARBA" id="ARBA00014846"/>
    </source>
</evidence>
<dbReference type="PANTHER" id="PTHR14456">
    <property type="entry name" value="INOSITOL POLYPHOSPHATE KINASE 1"/>
    <property type="match status" value="1"/>
</dbReference>
<evidence type="ECO:0000313" key="12">
    <source>
        <dbReference type="Proteomes" id="UP000053110"/>
    </source>
</evidence>
<dbReference type="EMBL" id="KE375102">
    <property type="protein sequence ID" value="EPQ63692.1"/>
    <property type="molecule type" value="Genomic_DNA"/>
</dbReference>
<dbReference type="GO" id="GO:0005634">
    <property type="term" value="C:nucleus"/>
    <property type="evidence" value="ECO:0007669"/>
    <property type="project" value="TreeGrafter"/>
</dbReference>
<evidence type="ECO:0000256" key="5">
    <source>
        <dbReference type="ARBA" id="ARBA00022679"/>
    </source>
</evidence>
<dbReference type="Pfam" id="PF06090">
    <property type="entry name" value="Ins_P5_2-kin"/>
    <property type="match status" value="1"/>
</dbReference>
<evidence type="ECO:0000256" key="6">
    <source>
        <dbReference type="ARBA" id="ARBA00022741"/>
    </source>
</evidence>
<protein>
    <recommendedName>
        <fullName evidence="4 9">Inositol-pentakisphosphate 2-kinase</fullName>
        <ecNumber evidence="3 9">2.7.1.158</ecNumber>
    </recommendedName>
</protein>